<evidence type="ECO:0000256" key="5">
    <source>
        <dbReference type="ARBA" id="ARBA00023004"/>
    </source>
</evidence>
<dbReference type="EMBL" id="JACJKX010000016">
    <property type="protein sequence ID" value="MBM6929197.1"/>
    <property type="molecule type" value="Genomic_DNA"/>
</dbReference>
<feature type="chain" id="PRO_5047289828" evidence="8">
    <location>
        <begin position="24"/>
        <end position="326"/>
    </location>
</feature>
<feature type="domain" description="4Fe-4S ferredoxin-type" evidence="9">
    <location>
        <begin position="146"/>
        <end position="175"/>
    </location>
</feature>
<dbReference type="PROSITE" id="PS51318">
    <property type="entry name" value="TAT"/>
    <property type="match status" value="1"/>
</dbReference>
<dbReference type="InterPro" id="IPR051555">
    <property type="entry name" value="FDH_Electron_Transfer_Unit"/>
</dbReference>
<comment type="caution">
    <text evidence="10">The sequence shown here is derived from an EMBL/GenBank/DDBJ whole genome shotgun (WGS) entry which is preliminary data.</text>
</comment>
<keyword evidence="7" id="KW-0472">Membrane</keyword>
<evidence type="ECO:0000256" key="4">
    <source>
        <dbReference type="ARBA" id="ARBA00022737"/>
    </source>
</evidence>
<gene>
    <name evidence="10" type="ORF">H5985_07955</name>
</gene>
<dbReference type="Proteomes" id="UP000777002">
    <property type="component" value="Unassembled WGS sequence"/>
</dbReference>
<dbReference type="Gene3D" id="3.30.70.20">
    <property type="match status" value="2"/>
</dbReference>
<keyword evidence="11" id="KW-1185">Reference proteome</keyword>
<evidence type="ECO:0000313" key="10">
    <source>
        <dbReference type="EMBL" id="MBM6929197.1"/>
    </source>
</evidence>
<evidence type="ECO:0000256" key="1">
    <source>
        <dbReference type="ARBA" id="ARBA00004196"/>
    </source>
</evidence>
<dbReference type="Pfam" id="PF13247">
    <property type="entry name" value="Fer4_11"/>
    <property type="match status" value="1"/>
</dbReference>
<dbReference type="InterPro" id="IPR017896">
    <property type="entry name" value="4Fe4S_Fe-S-bd"/>
</dbReference>
<dbReference type="PANTHER" id="PTHR43545:SF4">
    <property type="entry name" value="IRON-SULFUR PROTEIN"/>
    <property type="match status" value="1"/>
</dbReference>
<sequence length="326" mass="36129">MADRRTFLKGSLLATMAMGAAQAQTETGSGVPSPDQWISIIDLDRCDGCQNRAVPACVAACREKNQTRFPEPEKPLKPYWPQRTFEDFSNQRDRIDRLTPYNWIYVEKVSLSDGKTVYAPRRCMHCFDAPCRKICPFGAIDRSEQGAVQIDPDVCFGGAKCRDVCPWQVPQRQAGVGLYLDVAPKFAGGGIMYKCDFCASSLKEGEMPACSSHCPKKAMMFLPLSKAMDKLREIAVGRYVYGLNENGGTATWYVSSVPFETIQEAILKTKKKGVNDGRADFSAIKPKLEESENWAMATLAAPVVALGVAYLVARRRKNQDQAGDRQ</sequence>
<protein>
    <submittedName>
        <fullName evidence="10">4Fe-4S dicluster domain-containing protein</fullName>
    </submittedName>
</protein>
<organism evidence="10 11">
    <name type="scientific">Parasutterella secunda</name>
    <dbReference type="NCBI Taxonomy" id="626947"/>
    <lineage>
        <taxon>Bacteria</taxon>
        <taxon>Pseudomonadati</taxon>
        <taxon>Pseudomonadota</taxon>
        <taxon>Betaproteobacteria</taxon>
        <taxon>Burkholderiales</taxon>
        <taxon>Sutterellaceae</taxon>
        <taxon>Parasutterella</taxon>
    </lineage>
</organism>
<evidence type="ECO:0000256" key="6">
    <source>
        <dbReference type="ARBA" id="ARBA00023014"/>
    </source>
</evidence>
<dbReference type="SUPFAM" id="SSF54862">
    <property type="entry name" value="4Fe-4S ferredoxins"/>
    <property type="match status" value="1"/>
</dbReference>
<keyword evidence="7" id="KW-1133">Transmembrane helix</keyword>
<keyword evidence="3" id="KW-0479">Metal-binding</keyword>
<keyword evidence="7" id="KW-0812">Transmembrane</keyword>
<evidence type="ECO:0000256" key="7">
    <source>
        <dbReference type="SAM" id="Phobius"/>
    </source>
</evidence>
<feature type="signal peptide" evidence="8">
    <location>
        <begin position="1"/>
        <end position="23"/>
    </location>
</feature>
<reference evidence="10 11" key="1">
    <citation type="journal article" date="2021" name="Sci. Rep.">
        <title>The distribution of antibiotic resistance genes in chicken gut microbiota commensals.</title>
        <authorList>
            <person name="Juricova H."/>
            <person name="Matiasovicova J."/>
            <person name="Kubasova T."/>
            <person name="Cejkova D."/>
            <person name="Rychlik I."/>
        </authorList>
    </citation>
    <scope>NUCLEOTIDE SEQUENCE [LARGE SCALE GENOMIC DNA]</scope>
    <source>
        <strain evidence="10 11">An562</strain>
    </source>
</reference>
<comment type="subcellular location">
    <subcellularLocation>
        <location evidence="1">Cell envelope</location>
    </subcellularLocation>
</comment>
<evidence type="ECO:0000313" key="11">
    <source>
        <dbReference type="Proteomes" id="UP000777002"/>
    </source>
</evidence>
<keyword evidence="4" id="KW-0677">Repeat</keyword>
<dbReference type="PANTHER" id="PTHR43545">
    <property type="entry name" value="FORMATE DEHYDROGENASE, NITRATE-INDUCIBLE, IRON-SULFUR SUBUNIT"/>
    <property type="match status" value="1"/>
</dbReference>
<evidence type="ECO:0000259" key="9">
    <source>
        <dbReference type="PROSITE" id="PS51379"/>
    </source>
</evidence>
<accession>A0ABS2GWV2</accession>
<feature type="domain" description="4Fe-4S ferredoxin-type" evidence="9">
    <location>
        <begin position="114"/>
        <end position="145"/>
    </location>
</feature>
<keyword evidence="5" id="KW-0408">Iron</keyword>
<dbReference type="InterPro" id="IPR006311">
    <property type="entry name" value="TAT_signal"/>
</dbReference>
<evidence type="ECO:0000256" key="2">
    <source>
        <dbReference type="ARBA" id="ARBA00022485"/>
    </source>
</evidence>
<proteinExistence type="predicted"/>
<name>A0ABS2GWV2_9BURK</name>
<feature type="transmembrane region" description="Helical" evidence="7">
    <location>
        <begin position="294"/>
        <end position="313"/>
    </location>
</feature>
<evidence type="ECO:0000256" key="3">
    <source>
        <dbReference type="ARBA" id="ARBA00022723"/>
    </source>
</evidence>
<evidence type="ECO:0000256" key="8">
    <source>
        <dbReference type="SAM" id="SignalP"/>
    </source>
</evidence>
<keyword evidence="6" id="KW-0411">Iron-sulfur</keyword>
<keyword evidence="2" id="KW-0004">4Fe-4S</keyword>
<keyword evidence="8" id="KW-0732">Signal</keyword>
<dbReference type="PROSITE" id="PS51379">
    <property type="entry name" value="4FE4S_FER_2"/>
    <property type="match status" value="2"/>
</dbReference>
<dbReference type="RefSeq" id="WP_205050784.1">
    <property type="nucleotide sequence ID" value="NZ_JACJKX010000016.1"/>
</dbReference>